<organism evidence="1 2">
    <name type="scientific">Chlorobaculum thiosulfatiphilum</name>
    <name type="common">Chlorobium limicola f.sp. thiosulfatophilum</name>
    <dbReference type="NCBI Taxonomy" id="115852"/>
    <lineage>
        <taxon>Bacteria</taxon>
        <taxon>Pseudomonadati</taxon>
        <taxon>Chlorobiota</taxon>
        <taxon>Chlorobiia</taxon>
        <taxon>Chlorobiales</taxon>
        <taxon>Chlorobiaceae</taxon>
        <taxon>Chlorobaculum</taxon>
    </lineage>
</organism>
<dbReference type="OrthoDB" id="598100at2"/>
<sequence>MVEVSNAEYLGDYVISLFFNNGRSGNVNLEEPLFNDKRAAFAVLRDKSEFRKFKVEHSTLVWGDEFDLAAEYLFFLAFKDDPELQDQFKAWGYVA</sequence>
<dbReference type="InterPro" id="IPR018841">
    <property type="entry name" value="DUF2442"/>
</dbReference>
<reference evidence="1 2" key="1">
    <citation type="submission" date="2019-05" db="EMBL/GenBank/DDBJ databases">
        <title>Draft Whole-Genome sequence of the green sulfur bacterium Chlorobaculum thiosulfatiphilum DSM 249.</title>
        <authorList>
            <person name="Meyer T.E."/>
            <person name="Kyndt J.A."/>
        </authorList>
    </citation>
    <scope>NUCLEOTIDE SEQUENCE [LARGE SCALE GENOMIC DNA]</scope>
    <source>
        <strain evidence="1 2">DSM 249</strain>
    </source>
</reference>
<dbReference type="Pfam" id="PF10387">
    <property type="entry name" value="DUF2442"/>
    <property type="match status" value="1"/>
</dbReference>
<keyword evidence="2" id="KW-1185">Reference proteome</keyword>
<dbReference type="Gene3D" id="3.30.2020.10">
    <property type="entry name" value="NE0471-like N-terminal domain"/>
    <property type="match status" value="1"/>
</dbReference>
<evidence type="ECO:0000313" key="1">
    <source>
        <dbReference type="EMBL" id="TNJ38876.1"/>
    </source>
</evidence>
<dbReference type="EMBL" id="VDCH01000012">
    <property type="protein sequence ID" value="TNJ38876.1"/>
    <property type="molecule type" value="Genomic_DNA"/>
</dbReference>
<comment type="caution">
    <text evidence="1">The sequence shown here is derived from an EMBL/GenBank/DDBJ whole genome shotgun (WGS) entry which is preliminary data.</text>
</comment>
<name>A0A5C4S631_CHLTI</name>
<dbReference type="RefSeq" id="WP_139456962.1">
    <property type="nucleotide sequence ID" value="NZ_VDCH01000012.1"/>
</dbReference>
<dbReference type="SUPFAM" id="SSF143880">
    <property type="entry name" value="NE0471 N-terminal domain-like"/>
    <property type="match status" value="1"/>
</dbReference>
<dbReference type="AlphaFoldDB" id="A0A5C4S631"/>
<proteinExistence type="predicted"/>
<evidence type="ECO:0000313" key="2">
    <source>
        <dbReference type="Proteomes" id="UP000308271"/>
    </source>
</evidence>
<dbReference type="Proteomes" id="UP000308271">
    <property type="component" value="Unassembled WGS sequence"/>
</dbReference>
<protein>
    <submittedName>
        <fullName evidence="1">DUF2442 domain-containing protein</fullName>
    </submittedName>
</protein>
<gene>
    <name evidence="1" type="ORF">FGF66_07045</name>
</gene>
<dbReference type="InterPro" id="IPR036782">
    <property type="entry name" value="NE0471-like_N"/>
</dbReference>
<accession>A0A5C4S631</accession>